<dbReference type="Pfam" id="PF17291">
    <property type="entry name" value="M60-like_N"/>
    <property type="match status" value="1"/>
</dbReference>
<dbReference type="SMART" id="SM01276">
    <property type="entry name" value="M60-like"/>
    <property type="match status" value="1"/>
</dbReference>
<dbReference type="RefSeq" id="WP_344027449.1">
    <property type="nucleotide sequence ID" value="NZ_BAAABX010000049.1"/>
</dbReference>
<evidence type="ECO:0000259" key="3">
    <source>
        <dbReference type="PROSITE" id="PS51723"/>
    </source>
</evidence>
<dbReference type="InterPro" id="IPR031161">
    <property type="entry name" value="Peptidase_M60_dom"/>
</dbReference>
<dbReference type="Pfam" id="PF13402">
    <property type="entry name" value="Peptidase_M60"/>
    <property type="match status" value="1"/>
</dbReference>
<dbReference type="InterPro" id="IPR035423">
    <property type="entry name" value="M60-like_N"/>
</dbReference>
<gene>
    <name evidence="4" type="ORF">GCM10010357_46250</name>
</gene>
<dbReference type="Gene3D" id="2.60.120.1250">
    <property type="entry name" value="Peptidase M60, enhancin-like domain 1"/>
    <property type="match status" value="1"/>
</dbReference>
<protein>
    <recommendedName>
        <fullName evidence="3">Peptidase M60 domain-containing protein</fullName>
    </recommendedName>
</protein>
<feature type="region of interest" description="Disordered" evidence="1">
    <location>
        <begin position="44"/>
        <end position="67"/>
    </location>
</feature>
<comment type="caution">
    <text evidence="4">The sequence shown here is derived from an EMBL/GenBank/DDBJ whole genome shotgun (WGS) entry which is preliminary data.</text>
</comment>
<organism evidence="4 5">
    <name type="scientific">Streptomyces luteireticuli</name>
    <dbReference type="NCBI Taxonomy" id="173858"/>
    <lineage>
        <taxon>Bacteria</taxon>
        <taxon>Bacillati</taxon>
        <taxon>Actinomycetota</taxon>
        <taxon>Actinomycetes</taxon>
        <taxon>Kitasatosporales</taxon>
        <taxon>Streptomycetaceae</taxon>
        <taxon>Streptomyces</taxon>
    </lineage>
</organism>
<evidence type="ECO:0000256" key="2">
    <source>
        <dbReference type="SAM" id="SignalP"/>
    </source>
</evidence>
<dbReference type="PROSITE" id="PS51723">
    <property type="entry name" value="PEPTIDASE_M60"/>
    <property type="match status" value="1"/>
</dbReference>
<feature type="region of interest" description="Disordered" evidence="1">
    <location>
        <begin position="453"/>
        <end position="473"/>
    </location>
</feature>
<keyword evidence="2" id="KW-0732">Signal</keyword>
<proteinExistence type="predicted"/>
<accession>A0ABN0YZ18</accession>
<evidence type="ECO:0000256" key="1">
    <source>
        <dbReference type="SAM" id="MobiDB-lite"/>
    </source>
</evidence>
<sequence>MTSDNSPEKQSRSVVGGRTALIAATVLAAVVGTTAATTMEAVAAPGADRQGGPVSTAADPASGATAQAGSTRTGFLAKAFTLSAKPSPAAERKRLKSVFQLSSSQSTGLYAKASSRIAVGVDDTPDSRAGKVELRVGVPGAEGGQHIIGLKPGVNTYRVPVGGMLYLSVEGDSSSAPTTVRLGGGGVMEVPRFVLGTTGNDEFRRMLDRQTAAPWVEYVGERTILTVDRATALKYRGQDQRWLMENYETIALAQDAVNKVGPGGRTSPSPLVQHITLDGRAKKGTARAEDGHVAFGPAYARVLLSPKKLQFDDKAWKVWLELGRQRQLQPVSGEGLGEATASLYATAVERHFDHPFRTPAPLKPSRMLAKLREANPKSVDVRRAVMLDQLRLAHGNDFWPKVNNLTLNDRPIAPRTHQDTLVVTAGVIAGADLRDFFAKAGISVGPFGQKNLDSLDLRKPGTDPSTLGYGTPE</sequence>
<reference evidence="4 5" key="1">
    <citation type="journal article" date="2019" name="Int. J. Syst. Evol. Microbiol.">
        <title>The Global Catalogue of Microorganisms (GCM) 10K type strain sequencing project: providing services to taxonomists for standard genome sequencing and annotation.</title>
        <authorList>
            <consortium name="The Broad Institute Genomics Platform"/>
            <consortium name="The Broad Institute Genome Sequencing Center for Infectious Disease"/>
            <person name="Wu L."/>
            <person name="Ma J."/>
        </authorList>
    </citation>
    <scope>NUCLEOTIDE SEQUENCE [LARGE SCALE GENOMIC DNA]</scope>
    <source>
        <strain evidence="4 5">JCM 4788</strain>
    </source>
</reference>
<feature type="domain" description="Peptidase M60" evidence="3">
    <location>
        <begin position="102"/>
        <end position="395"/>
    </location>
</feature>
<feature type="chain" id="PRO_5045627538" description="Peptidase M60 domain-containing protein" evidence="2">
    <location>
        <begin position="29"/>
        <end position="473"/>
    </location>
</feature>
<name>A0ABN0YZ18_9ACTN</name>
<dbReference type="EMBL" id="BAAABX010000049">
    <property type="protein sequence ID" value="GAA0419629.1"/>
    <property type="molecule type" value="Genomic_DNA"/>
</dbReference>
<keyword evidence="5" id="KW-1185">Reference proteome</keyword>
<dbReference type="Proteomes" id="UP001500879">
    <property type="component" value="Unassembled WGS sequence"/>
</dbReference>
<feature type="signal peptide" evidence="2">
    <location>
        <begin position="1"/>
        <end position="28"/>
    </location>
</feature>
<evidence type="ECO:0000313" key="5">
    <source>
        <dbReference type="Proteomes" id="UP001500879"/>
    </source>
</evidence>
<dbReference type="InterPro" id="IPR042279">
    <property type="entry name" value="Pep_M60_3"/>
</dbReference>
<evidence type="ECO:0000313" key="4">
    <source>
        <dbReference type="EMBL" id="GAA0419629.1"/>
    </source>
</evidence>
<dbReference type="Gene3D" id="1.10.390.30">
    <property type="entry name" value="Peptidase M60, enhancin-like domain 3"/>
    <property type="match status" value="1"/>
</dbReference>
<dbReference type="Gene3D" id="3.40.390.80">
    <property type="entry name" value="Peptidase M60, enhancin-like domain 2"/>
    <property type="match status" value="1"/>
</dbReference>